<feature type="compositionally biased region" description="Acidic residues" evidence="1">
    <location>
        <begin position="1"/>
        <end position="11"/>
    </location>
</feature>
<dbReference type="PANTHER" id="PTHR35399">
    <property type="entry name" value="SLR8030 PROTEIN"/>
    <property type="match status" value="1"/>
</dbReference>
<dbReference type="RefSeq" id="WP_036708829.1">
    <property type="nucleotide sequence ID" value="NZ_JRKQ01000029.1"/>
</dbReference>
<gene>
    <name evidence="2" type="ORF">IX56_07535</name>
</gene>
<dbReference type="EMBL" id="JRKQ01000029">
    <property type="protein sequence ID" value="KGJ22501.1"/>
    <property type="molecule type" value="Genomic_DNA"/>
</dbReference>
<dbReference type="SUPFAM" id="SSF63829">
    <property type="entry name" value="Calcium-dependent phosphotriesterase"/>
    <property type="match status" value="1"/>
</dbReference>
<dbReference type="AlphaFoldDB" id="A0A099GIJ0"/>
<name>A0A099GIJ0_9RHOB</name>
<protein>
    <submittedName>
        <fullName evidence="2">Tat pathway signal protein</fullName>
    </submittedName>
</protein>
<dbReference type="InterPro" id="IPR006311">
    <property type="entry name" value="TAT_signal"/>
</dbReference>
<evidence type="ECO:0000256" key="1">
    <source>
        <dbReference type="SAM" id="MobiDB-lite"/>
    </source>
</evidence>
<dbReference type="Pfam" id="PF05787">
    <property type="entry name" value="PhoX"/>
    <property type="match status" value="1"/>
</dbReference>
<evidence type="ECO:0000313" key="3">
    <source>
        <dbReference type="Proteomes" id="UP000029858"/>
    </source>
</evidence>
<reference evidence="2 3" key="2">
    <citation type="submission" date="2014-10" db="EMBL/GenBank/DDBJ databases">
        <title>Paracoccus sanguinis sp. nov., isolated from clinical specimens of New York State patients.</title>
        <authorList>
            <person name="Mingle L.A."/>
            <person name="Cole J.A."/>
            <person name="Lapierre P."/>
            <person name="Musser K.A."/>
        </authorList>
    </citation>
    <scope>NUCLEOTIDE SEQUENCE [LARGE SCALE GENOMIC DNA]</scope>
    <source>
        <strain evidence="2 3">5503</strain>
    </source>
</reference>
<dbReference type="PANTHER" id="PTHR35399:SF2">
    <property type="entry name" value="DUF839 DOMAIN-CONTAINING PROTEIN"/>
    <property type="match status" value="1"/>
</dbReference>
<feature type="region of interest" description="Disordered" evidence="1">
    <location>
        <begin position="1"/>
        <end position="32"/>
    </location>
</feature>
<dbReference type="InterPro" id="IPR008557">
    <property type="entry name" value="PhoX"/>
</dbReference>
<dbReference type="PROSITE" id="PS51318">
    <property type="entry name" value="TAT"/>
    <property type="match status" value="1"/>
</dbReference>
<accession>A0A099GIJ0</accession>
<proteinExistence type="predicted"/>
<dbReference type="Proteomes" id="UP000029858">
    <property type="component" value="Unassembled WGS sequence"/>
</dbReference>
<evidence type="ECO:0000313" key="2">
    <source>
        <dbReference type="EMBL" id="KGJ22501.1"/>
    </source>
</evidence>
<sequence length="701" mass="75300">MRDDMNYEADYADPTQSPDFEPGDEGLSNTSANPTFYDVVETARASRRSVLFGGLAAAVTGVFGTGLSTRGALAQTTTAGGNPVAGATAAAAPTPGLLGFKAVSVGMGDTVVVPEGYTVRTLGAWGTPILGDMPAFRPGANTGAEQAMQTGMHHDGMHFFPIDGSSDDGLLVVNHEYIEPRFLHAEAYKGQALDSDEVVYDGETRPDDHVLKEMNAHGVSVYRITKGADGAFAPVADAHNRRITALTEIDIAGPAKGSKLLVTKYAPNGDKTRGTINNCAYGVTPWNTYMAAEENWAGYFTSHDAENGEPKLPRELKRYGVVAGKNGRYGWEKAAGGADEYIRFDASTKGASAAEDYRNEPNQFGWMVEIDPFKPDAKPVKRTHLGRFGHEGVVFAPAVEGKPVVCYSGDDSRFEYIYKFVSKAPFQKGVTDGSILDEGTLYVARFNPDGSGEWLALAPGENGLTPEAGFADLGEILVNTRAAADLAGATKMDRPEWGAVDPNTGEVYFTLTNNTKRTEAKVDPVNPRAKNQFGQIVRWRYRDADHAQTAFTWDLFVIAGDADTSRVFTGEALGEDNIFACPDGLWFDADSRLWIQTDIGEDNMYKGDMEQMGNNQMLCADPRSGEIRRFLTGPIGQEVTGVITTPDQKTMFVGLQHPGATTSPEDYAAGKFSSSYPDGNGAIPRSVTLVITRDDGGVIGA</sequence>
<organism evidence="2 3">
    <name type="scientific">Paracoccus sanguinis</name>
    <dbReference type="NCBI Taxonomy" id="1545044"/>
    <lineage>
        <taxon>Bacteria</taxon>
        <taxon>Pseudomonadati</taxon>
        <taxon>Pseudomonadota</taxon>
        <taxon>Alphaproteobacteria</taxon>
        <taxon>Rhodobacterales</taxon>
        <taxon>Paracoccaceae</taxon>
        <taxon>Paracoccus</taxon>
    </lineage>
</organism>
<reference evidence="2 3" key="1">
    <citation type="submission" date="2014-09" db="EMBL/GenBank/DDBJ databases">
        <authorList>
            <person name="McGinnis J.M."/>
            <person name="Wolfgang W.J."/>
        </authorList>
    </citation>
    <scope>NUCLEOTIDE SEQUENCE [LARGE SCALE GENOMIC DNA]</scope>
    <source>
        <strain evidence="2 3">5503</strain>
    </source>
</reference>
<comment type="caution">
    <text evidence="2">The sequence shown here is derived from an EMBL/GenBank/DDBJ whole genome shotgun (WGS) entry which is preliminary data.</text>
</comment>